<reference evidence="2" key="1">
    <citation type="submission" date="2015-07" db="EMBL/GenBank/DDBJ databases">
        <title>Draft Genome Sequence of Oceanobacillus picturae Heshi-B3 that Was Isolated from Fermented Rice Bran with Aging Salted Mackerel, Which Was Named Heshiko as Traditional Fermented Seafood in Japan.</title>
        <authorList>
            <person name="Akuzawa S."/>
            <person name="Nakagawa J."/>
            <person name="Kanekatsu T."/>
            <person name="Kanesaki Y."/>
            <person name="Suzuki T."/>
        </authorList>
    </citation>
    <scope>NUCLEOTIDE SEQUENCE [LARGE SCALE GENOMIC DNA]</scope>
    <source>
        <strain evidence="2">Heshi-B3</strain>
    </source>
</reference>
<organism evidence="1 2">
    <name type="scientific">Oceanobacillus picturae</name>
    <dbReference type="NCBI Taxonomy" id="171693"/>
    <lineage>
        <taxon>Bacteria</taxon>
        <taxon>Bacillati</taxon>
        <taxon>Bacillota</taxon>
        <taxon>Bacilli</taxon>
        <taxon>Bacillales</taxon>
        <taxon>Bacillaceae</taxon>
        <taxon>Oceanobacillus</taxon>
    </lineage>
</organism>
<dbReference type="RefSeq" id="WP_058950880.1">
    <property type="nucleotide sequence ID" value="NZ_BBXV01000040.1"/>
</dbReference>
<dbReference type="Proteomes" id="UP000052946">
    <property type="component" value="Unassembled WGS sequence"/>
</dbReference>
<dbReference type="EMBL" id="BBXV01000040">
    <property type="protein sequence ID" value="GAQ19126.1"/>
    <property type="molecule type" value="Genomic_DNA"/>
</dbReference>
<comment type="caution">
    <text evidence="1">The sequence shown here is derived from an EMBL/GenBank/DDBJ whole genome shotgun (WGS) entry which is preliminary data.</text>
</comment>
<name>A0A0U9HH47_9BACI</name>
<dbReference type="AlphaFoldDB" id="A0A0U9HH47"/>
<evidence type="ECO:0000313" key="2">
    <source>
        <dbReference type="Proteomes" id="UP000052946"/>
    </source>
</evidence>
<dbReference type="NCBIfam" id="NF046006">
    <property type="entry name" value="MAG6450_fam"/>
    <property type="match status" value="1"/>
</dbReference>
<evidence type="ECO:0000313" key="1">
    <source>
        <dbReference type="EMBL" id="GAQ19126.1"/>
    </source>
</evidence>
<sequence length="286" mass="33979">MNVILNEFSLEEQFDSPETFLESLKSIIKVQHIMDVCSFTLLKHQELYNYKVTENRTLHEILIDKRISTGNEGRKFKIFLKKLMSDPPFWQDNQRHLNSDRYICDYTHEVSGYSLAEACERDKIVLSFDCGNFREAGLIIKKNGQPISLLNINDPKVFADYLLEMKKIGYHEFCNTRFENQNISFSKLESSYDFNMLEEEEANTFISTFKYFSEMTWDEIQQSNGLEFKKYQPASRKDDWFANSSYEDKQIFKFRTSQKYRCFGYREGNVFFVLRFEVDHLVSDKG</sequence>
<gene>
    <name evidence="1" type="ORF">OPHB3_3085</name>
</gene>
<proteinExistence type="predicted"/>
<accession>A0A0U9HH47</accession>
<protein>
    <submittedName>
        <fullName evidence="1">Uncharacterized protein</fullName>
    </submittedName>
</protein>
<dbReference type="OrthoDB" id="2991407at2"/>
<reference evidence="1 2" key="2">
    <citation type="journal article" date="2016" name="Genome Announc.">
        <title>Draft Genome Sequence of Oceanobacillus picturae Heshi-B3, Isolated from Fermented Rice Bran in a Traditional Japanese Seafood Dish.</title>
        <authorList>
            <person name="Akuzawa S."/>
            <person name="Nagaoka J."/>
            <person name="Kanekatsu M."/>
            <person name="Kanesaki Y."/>
            <person name="Suzuki T."/>
        </authorList>
    </citation>
    <scope>NUCLEOTIDE SEQUENCE [LARGE SCALE GENOMIC DNA]</scope>
    <source>
        <strain evidence="1 2">Heshi-B3</strain>
    </source>
</reference>